<feature type="region of interest" description="Disordered" evidence="1">
    <location>
        <begin position="130"/>
        <end position="180"/>
    </location>
</feature>
<name>A0AAN1IC61_BIFBR</name>
<dbReference type="Proteomes" id="UP000232609">
    <property type="component" value="Chromosome"/>
</dbReference>
<dbReference type="EMBL" id="CP021392">
    <property type="protein sequence ID" value="AUD81933.1"/>
    <property type="molecule type" value="Genomic_DNA"/>
</dbReference>
<sequence>MGRAAGEMQDALPGENDSRANGLAEGSDCRTRCPSEGAALLCNEAPLMGEQSRAMHVTEGETQSITSTSAISRHRPSPARHGSSQTILNIRVGPCLSPGLHFLPPRAALAPTGAFAVRRFSSFHHSGHSFMQLQQHPHHSLRHQRGKTAIKPKSHPAEQPKRDSTAIQSQKHPAEHVSAT</sequence>
<dbReference type="AlphaFoldDB" id="A0AAN1IC61"/>
<organism evidence="2 3">
    <name type="scientific">Bifidobacterium breve</name>
    <dbReference type="NCBI Taxonomy" id="1685"/>
    <lineage>
        <taxon>Bacteria</taxon>
        <taxon>Bacillati</taxon>
        <taxon>Actinomycetota</taxon>
        <taxon>Actinomycetes</taxon>
        <taxon>Bifidobacteriales</taxon>
        <taxon>Bifidobacteriaceae</taxon>
        <taxon>Bifidobacterium</taxon>
    </lineage>
</organism>
<proteinExistence type="predicted"/>
<protein>
    <submittedName>
        <fullName evidence="2">Uncharacterized protein</fullName>
    </submittedName>
</protein>
<feature type="region of interest" description="Disordered" evidence="1">
    <location>
        <begin position="1"/>
        <end position="26"/>
    </location>
</feature>
<evidence type="ECO:0000256" key="1">
    <source>
        <dbReference type="SAM" id="MobiDB-lite"/>
    </source>
</evidence>
<evidence type="ECO:0000313" key="3">
    <source>
        <dbReference type="Proteomes" id="UP000232609"/>
    </source>
</evidence>
<reference evidence="2 3" key="1">
    <citation type="submission" date="2017-05" db="EMBL/GenBank/DDBJ databases">
        <title>Comparative genomics and methylome analysis of the gut commensal Bifidobacterium breve.</title>
        <authorList>
            <person name="Bottacini F."/>
            <person name="Morrissey R."/>
            <person name="Roberts R.J."/>
            <person name="James K."/>
            <person name="van Breen J."/>
            <person name="Egan M."/>
            <person name="Lambert J."/>
            <person name="van Limpt K."/>
            <person name="Stanton C."/>
            <person name="Knol J."/>
            <person name="O' Connell Motherway M."/>
            <person name="van Sinderen D."/>
        </authorList>
    </citation>
    <scope>NUCLEOTIDE SEQUENCE [LARGE SCALE GENOMIC DNA]</scope>
    <source>
        <strain evidence="2 3">NRBB51</strain>
    </source>
</reference>
<accession>A0AAN1IC61</accession>
<feature type="compositionally biased region" description="Basic and acidic residues" evidence="1">
    <location>
        <begin position="155"/>
        <end position="164"/>
    </location>
</feature>
<feature type="compositionally biased region" description="Basic residues" evidence="1">
    <location>
        <begin position="136"/>
        <end position="154"/>
    </location>
</feature>
<evidence type="ECO:0000313" key="2">
    <source>
        <dbReference type="EMBL" id="AUD81933.1"/>
    </source>
</evidence>
<gene>
    <name evidence="2" type="ORF">NRBB51_1854</name>
</gene>